<dbReference type="GO" id="GO:0005829">
    <property type="term" value="C:cytosol"/>
    <property type="evidence" value="ECO:0007669"/>
    <property type="project" value="TreeGrafter"/>
</dbReference>
<dbReference type="PANTHER" id="PTHR35089">
    <property type="entry name" value="CHAPERONE PROTEIN SKP"/>
    <property type="match status" value="1"/>
</dbReference>
<evidence type="ECO:0000256" key="2">
    <source>
        <dbReference type="ARBA" id="ARBA00022729"/>
    </source>
</evidence>
<sequence length="277" mass="30466">MRPSTAPSGARLRAALLGAAALPLLLAVPARAQQQEWFIPNQGGGQGRPAQQAQQPQRPAQQAQPQRPAQQAQPQRQAPPALPPGQQPPAAVVGIVDVPEVQRVSTAFNQVREEIERRRQKLNEDLQREQQNWREQQQQLANTRATLSPEQLRQRERDLQDRITDAQRIFRDRSRGIEQAAQQALVEIEQGLAVVIRQVAASRNVNLVLPRPLVIYNDPQFDLTEEVANQFNRALRTVTLPAESAAPAAQAAGQGGQAAAPAQPARPAQPAQQGNRR</sequence>
<comment type="similarity">
    <text evidence="1">Belongs to the Skp family.</text>
</comment>
<dbReference type="SMART" id="SM00935">
    <property type="entry name" value="OmpH"/>
    <property type="match status" value="1"/>
</dbReference>
<feature type="compositionally biased region" description="Low complexity" evidence="3">
    <location>
        <begin position="245"/>
        <end position="277"/>
    </location>
</feature>
<dbReference type="Proteomes" id="UP001139516">
    <property type="component" value="Unassembled WGS sequence"/>
</dbReference>
<reference evidence="5" key="1">
    <citation type="submission" date="2022-04" db="EMBL/GenBank/DDBJ databases">
        <title>Roseomonas acroporae sp. nov., isolated from coral Acropora digitifera.</title>
        <authorList>
            <person name="Sun H."/>
        </authorList>
    </citation>
    <scope>NUCLEOTIDE SEQUENCE</scope>
    <source>
        <strain evidence="5">NAR14</strain>
    </source>
</reference>
<evidence type="ECO:0000256" key="1">
    <source>
        <dbReference type="ARBA" id="ARBA00009091"/>
    </source>
</evidence>
<evidence type="ECO:0000313" key="6">
    <source>
        <dbReference type="Proteomes" id="UP001139516"/>
    </source>
</evidence>
<keyword evidence="2 4" id="KW-0732">Signal</keyword>
<feature type="region of interest" description="Disordered" evidence="3">
    <location>
        <begin position="128"/>
        <end position="154"/>
    </location>
</feature>
<dbReference type="Pfam" id="PF03938">
    <property type="entry name" value="OmpH"/>
    <property type="match status" value="1"/>
</dbReference>
<dbReference type="SUPFAM" id="SSF111384">
    <property type="entry name" value="OmpH-like"/>
    <property type="match status" value="1"/>
</dbReference>
<dbReference type="RefSeq" id="WP_248669199.1">
    <property type="nucleotide sequence ID" value="NZ_JALPRX010000108.1"/>
</dbReference>
<dbReference type="GO" id="GO:0051082">
    <property type="term" value="F:unfolded protein binding"/>
    <property type="evidence" value="ECO:0007669"/>
    <property type="project" value="InterPro"/>
</dbReference>
<dbReference type="EMBL" id="JALPRX010000108">
    <property type="protein sequence ID" value="MCK8787145.1"/>
    <property type="molecule type" value="Genomic_DNA"/>
</dbReference>
<evidence type="ECO:0000256" key="4">
    <source>
        <dbReference type="SAM" id="SignalP"/>
    </source>
</evidence>
<feature type="region of interest" description="Disordered" evidence="3">
    <location>
        <begin position="37"/>
        <end position="90"/>
    </location>
</feature>
<keyword evidence="6" id="KW-1185">Reference proteome</keyword>
<accession>A0A9X1YDQ2</accession>
<organism evidence="5 6">
    <name type="scientific">Roseomonas acroporae</name>
    <dbReference type="NCBI Taxonomy" id="2937791"/>
    <lineage>
        <taxon>Bacteria</taxon>
        <taxon>Pseudomonadati</taxon>
        <taxon>Pseudomonadota</taxon>
        <taxon>Alphaproteobacteria</taxon>
        <taxon>Acetobacterales</taxon>
        <taxon>Roseomonadaceae</taxon>
        <taxon>Roseomonas</taxon>
    </lineage>
</organism>
<dbReference type="AlphaFoldDB" id="A0A9X1YDQ2"/>
<feature type="compositionally biased region" description="Low complexity" evidence="3">
    <location>
        <begin position="48"/>
        <end position="79"/>
    </location>
</feature>
<feature type="compositionally biased region" description="Polar residues" evidence="3">
    <location>
        <begin position="140"/>
        <end position="149"/>
    </location>
</feature>
<dbReference type="InterPro" id="IPR024930">
    <property type="entry name" value="Skp_dom_sf"/>
</dbReference>
<feature type="signal peptide" evidence="4">
    <location>
        <begin position="1"/>
        <end position="32"/>
    </location>
</feature>
<protein>
    <submittedName>
        <fullName evidence="5">OmpH family outer membrane protein</fullName>
    </submittedName>
</protein>
<feature type="chain" id="PRO_5040821490" evidence="4">
    <location>
        <begin position="33"/>
        <end position="277"/>
    </location>
</feature>
<dbReference type="Gene3D" id="3.30.910.20">
    <property type="entry name" value="Skp domain"/>
    <property type="match status" value="1"/>
</dbReference>
<dbReference type="InterPro" id="IPR005632">
    <property type="entry name" value="Chaperone_Skp"/>
</dbReference>
<gene>
    <name evidence="5" type="ORF">M0638_22480</name>
</gene>
<dbReference type="PANTHER" id="PTHR35089:SF1">
    <property type="entry name" value="CHAPERONE PROTEIN SKP"/>
    <property type="match status" value="1"/>
</dbReference>
<name>A0A9X1YDQ2_9PROT</name>
<dbReference type="GO" id="GO:0050821">
    <property type="term" value="P:protein stabilization"/>
    <property type="evidence" value="ECO:0007669"/>
    <property type="project" value="TreeGrafter"/>
</dbReference>
<evidence type="ECO:0000313" key="5">
    <source>
        <dbReference type="EMBL" id="MCK8787145.1"/>
    </source>
</evidence>
<evidence type="ECO:0000256" key="3">
    <source>
        <dbReference type="SAM" id="MobiDB-lite"/>
    </source>
</evidence>
<comment type="caution">
    <text evidence="5">The sequence shown here is derived from an EMBL/GenBank/DDBJ whole genome shotgun (WGS) entry which is preliminary data.</text>
</comment>
<feature type="region of interest" description="Disordered" evidence="3">
    <location>
        <begin position="244"/>
        <end position="277"/>
    </location>
</feature>
<proteinExistence type="inferred from homology"/>